<dbReference type="Gene3D" id="3.40.50.150">
    <property type="entry name" value="Vaccinia Virus protein VP39"/>
    <property type="match status" value="1"/>
</dbReference>
<dbReference type="InterPro" id="IPR029063">
    <property type="entry name" value="SAM-dependent_MTases_sf"/>
</dbReference>
<evidence type="ECO:0000259" key="1">
    <source>
        <dbReference type="Pfam" id="PF08241"/>
    </source>
</evidence>
<dbReference type="SUPFAM" id="SSF53335">
    <property type="entry name" value="S-adenosyl-L-methionine-dependent methyltransferases"/>
    <property type="match status" value="1"/>
</dbReference>
<dbReference type="GO" id="GO:0032259">
    <property type="term" value="P:methylation"/>
    <property type="evidence" value="ECO:0007669"/>
    <property type="project" value="UniProtKB-KW"/>
</dbReference>
<dbReference type="PANTHER" id="PTHR42912:SF93">
    <property type="entry name" value="N6-ADENOSINE-METHYLTRANSFERASE TMT1A"/>
    <property type="match status" value="1"/>
</dbReference>
<dbReference type="InterPro" id="IPR050508">
    <property type="entry name" value="Methyltransf_Superfamily"/>
</dbReference>
<dbReference type="RefSeq" id="WP_277280433.1">
    <property type="nucleotide sequence ID" value="NZ_JAROCY010000028.1"/>
</dbReference>
<keyword evidence="3" id="KW-1185">Reference proteome</keyword>
<dbReference type="Proteomes" id="UP001222770">
    <property type="component" value="Unassembled WGS sequence"/>
</dbReference>
<gene>
    <name evidence="2" type="ORF">POM99_19880</name>
</gene>
<sequence>MRTPDEAPEARTRDMGGGSFEESYASWRASTLGRITDGLEVGLIFDLLGDVKGLDVLDVGCGDGALMAELSRRGATVSGVDPDARAVTAARRRADTEGHSYTVLAGRAEALPFADASFDCVVAIAVLCFVERPEIALAEMNRVLRPGGRLVLGELGKWSIWAAIRRIKGWSGSRTWRAARFRTSRELRRLVASQRLELRRIEGAIFYPPFARAARLMAPIDGWLGRRGIAGAAFIALWAQKPG</sequence>
<organism evidence="2 3">
    <name type="scientific">Novosphingobium cyanobacteriorum</name>
    <dbReference type="NCBI Taxonomy" id="3024215"/>
    <lineage>
        <taxon>Bacteria</taxon>
        <taxon>Pseudomonadati</taxon>
        <taxon>Pseudomonadota</taxon>
        <taxon>Alphaproteobacteria</taxon>
        <taxon>Sphingomonadales</taxon>
        <taxon>Sphingomonadaceae</taxon>
        <taxon>Novosphingobium</taxon>
    </lineage>
</organism>
<keyword evidence="2" id="KW-0489">Methyltransferase</keyword>
<dbReference type="CDD" id="cd02440">
    <property type="entry name" value="AdoMet_MTases"/>
    <property type="match status" value="1"/>
</dbReference>
<dbReference type="PANTHER" id="PTHR42912">
    <property type="entry name" value="METHYLTRANSFERASE"/>
    <property type="match status" value="1"/>
</dbReference>
<reference evidence="2 3" key="1">
    <citation type="submission" date="2023-03" db="EMBL/GenBank/DDBJ databases">
        <title>Novosphingobium cyanobacteriorum sp. nov., isolated from a eutrophic reservoir during the Microcystis bloom period.</title>
        <authorList>
            <person name="Kang M."/>
            <person name="Le V."/>
            <person name="Ko S.-R."/>
            <person name="Lee S.-A."/>
            <person name="Ahn C.-Y."/>
        </authorList>
    </citation>
    <scope>NUCLEOTIDE SEQUENCE [LARGE SCALE GENOMIC DNA]</scope>
    <source>
        <strain evidence="2 3">HBC54</strain>
    </source>
</reference>
<dbReference type="Pfam" id="PF08241">
    <property type="entry name" value="Methyltransf_11"/>
    <property type="match status" value="1"/>
</dbReference>
<evidence type="ECO:0000313" key="2">
    <source>
        <dbReference type="EMBL" id="MDF8335472.1"/>
    </source>
</evidence>
<dbReference type="EMBL" id="JAROCY010000028">
    <property type="protein sequence ID" value="MDF8335472.1"/>
    <property type="molecule type" value="Genomic_DNA"/>
</dbReference>
<proteinExistence type="predicted"/>
<comment type="caution">
    <text evidence="2">The sequence shown here is derived from an EMBL/GenBank/DDBJ whole genome shotgun (WGS) entry which is preliminary data.</text>
</comment>
<evidence type="ECO:0000313" key="3">
    <source>
        <dbReference type="Proteomes" id="UP001222770"/>
    </source>
</evidence>
<dbReference type="InterPro" id="IPR013216">
    <property type="entry name" value="Methyltransf_11"/>
</dbReference>
<dbReference type="GO" id="GO:0008168">
    <property type="term" value="F:methyltransferase activity"/>
    <property type="evidence" value="ECO:0007669"/>
    <property type="project" value="UniProtKB-KW"/>
</dbReference>
<name>A0ABT6CNN5_9SPHN</name>
<keyword evidence="2" id="KW-0808">Transferase</keyword>
<feature type="domain" description="Methyltransferase type 11" evidence="1">
    <location>
        <begin position="57"/>
        <end position="152"/>
    </location>
</feature>
<protein>
    <submittedName>
        <fullName evidence="2">Class I SAM-dependent methyltransferase</fullName>
    </submittedName>
</protein>
<accession>A0ABT6CNN5</accession>